<dbReference type="RefSeq" id="WP_301550230.1">
    <property type="nucleotide sequence ID" value="NZ_JAQRMZ010000001.1"/>
</dbReference>
<evidence type="ECO:0000256" key="4">
    <source>
        <dbReference type="ARBA" id="ARBA00051722"/>
    </source>
</evidence>
<comment type="caution">
    <text evidence="6">The sequence shown here is derived from an EMBL/GenBank/DDBJ whole genome shotgun (WGS) entry which is preliminary data.</text>
</comment>
<dbReference type="InterPro" id="IPR016195">
    <property type="entry name" value="Pol/histidinol_Pase-like"/>
</dbReference>
<dbReference type="GO" id="GO:0004725">
    <property type="term" value="F:protein tyrosine phosphatase activity"/>
    <property type="evidence" value="ECO:0007669"/>
    <property type="project" value="UniProtKB-EC"/>
</dbReference>
<gene>
    <name evidence="6" type="ORF">QO000_001394</name>
</gene>
<evidence type="ECO:0000256" key="3">
    <source>
        <dbReference type="ARBA" id="ARBA00022912"/>
    </source>
</evidence>
<name>A0ABU0K153_9BACL</name>
<accession>A0ABU0K153</accession>
<comment type="similarity">
    <text evidence="1 5">Belongs to the metallo-dependent hydrolases superfamily. CpsB/CapC family.</text>
</comment>
<keyword evidence="7" id="KW-1185">Reference proteome</keyword>
<dbReference type="GeneID" id="301325447"/>
<dbReference type="Proteomes" id="UP001226720">
    <property type="component" value="Unassembled WGS sequence"/>
</dbReference>
<keyword evidence="2 5" id="KW-0378">Hydrolase</keyword>
<keyword evidence="3 5" id="KW-0904">Protein phosphatase</keyword>
<dbReference type="EMBL" id="JAUSWM010000002">
    <property type="protein sequence ID" value="MDQ0482425.1"/>
    <property type="molecule type" value="Genomic_DNA"/>
</dbReference>
<comment type="catalytic activity">
    <reaction evidence="4 5">
        <text>O-phospho-L-tyrosyl-[protein] + H2O = L-tyrosyl-[protein] + phosphate</text>
        <dbReference type="Rhea" id="RHEA:10684"/>
        <dbReference type="Rhea" id="RHEA-COMP:10136"/>
        <dbReference type="Rhea" id="RHEA-COMP:20101"/>
        <dbReference type="ChEBI" id="CHEBI:15377"/>
        <dbReference type="ChEBI" id="CHEBI:43474"/>
        <dbReference type="ChEBI" id="CHEBI:46858"/>
        <dbReference type="ChEBI" id="CHEBI:61978"/>
        <dbReference type="EC" id="3.1.3.48"/>
    </reaction>
</comment>
<dbReference type="EC" id="3.1.3.48" evidence="5"/>
<dbReference type="Pfam" id="PF19567">
    <property type="entry name" value="CpsB_CapC"/>
    <property type="match status" value="1"/>
</dbReference>
<sequence>MIDIHSHILPGVDDGASTLEESLAMARQAVSEGITKVVATPHHRNGHFDNERKIILQEVVILNNELAREGIDLTVIPGQEIRIYGEMIEHYDQKELLSVNEEGMYIFVELPPTHLPAYANKLLFDLQMKGLTPVIVHPERNQEILENPRRLYQLVKGGALCQVTAAAVTGKLGKKIKKLSHEMISHNLAHFIASDSHNTTTRPFDLREALEIVEEKFGMSVRYMFQENAELLIEGKNIQKDMPLRIQRKKRLGIF</sequence>
<dbReference type="PANTHER" id="PTHR39181:SF1">
    <property type="entry name" value="TYROSINE-PROTEIN PHOSPHATASE YWQE"/>
    <property type="match status" value="1"/>
</dbReference>
<evidence type="ECO:0000256" key="5">
    <source>
        <dbReference type="PIRNR" id="PIRNR016557"/>
    </source>
</evidence>
<evidence type="ECO:0000313" key="6">
    <source>
        <dbReference type="EMBL" id="MDQ0482425.1"/>
    </source>
</evidence>
<dbReference type="InterPro" id="IPR016667">
    <property type="entry name" value="Caps_polysacc_synth_CpsB/CapC"/>
</dbReference>
<dbReference type="PANTHER" id="PTHR39181">
    <property type="entry name" value="TYROSINE-PROTEIN PHOSPHATASE YWQE"/>
    <property type="match status" value="1"/>
</dbReference>
<dbReference type="Gene3D" id="3.20.20.140">
    <property type="entry name" value="Metal-dependent hydrolases"/>
    <property type="match status" value="1"/>
</dbReference>
<protein>
    <recommendedName>
        <fullName evidence="5">Tyrosine-protein phosphatase</fullName>
        <ecNumber evidence="5">3.1.3.48</ecNumber>
    </recommendedName>
</protein>
<organism evidence="6 7">
    <name type="scientific">Guptibacillus hwajinpoensis</name>
    <dbReference type="NCBI Taxonomy" id="208199"/>
    <lineage>
        <taxon>Bacteria</taxon>
        <taxon>Bacillati</taxon>
        <taxon>Bacillota</taxon>
        <taxon>Bacilli</taxon>
        <taxon>Bacillales</taxon>
        <taxon>Guptibacillaceae</taxon>
        <taxon>Guptibacillus</taxon>
    </lineage>
</organism>
<evidence type="ECO:0000256" key="2">
    <source>
        <dbReference type="ARBA" id="ARBA00022801"/>
    </source>
</evidence>
<dbReference type="PIRSF" id="PIRSF016557">
    <property type="entry name" value="Caps_synth_CpsB"/>
    <property type="match status" value="1"/>
</dbReference>
<proteinExistence type="inferred from homology"/>
<evidence type="ECO:0000313" key="7">
    <source>
        <dbReference type="Proteomes" id="UP001226720"/>
    </source>
</evidence>
<dbReference type="SUPFAM" id="SSF89550">
    <property type="entry name" value="PHP domain-like"/>
    <property type="match status" value="1"/>
</dbReference>
<evidence type="ECO:0000256" key="1">
    <source>
        <dbReference type="ARBA" id="ARBA00005750"/>
    </source>
</evidence>
<reference evidence="6" key="1">
    <citation type="submission" date="2023-07" db="EMBL/GenBank/DDBJ databases">
        <title>Genomic Encyclopedia of Type Strains, Phase IV (KMG-IV): sequencing the most valuable type-strain genomes for metagenomic binning, comparative biology and taxonomic classification.</title>
        <authorList>
            <person name="Goeker M."/>
        </authorList>
    </citation>
    <scope>NUCLEOTIDE SEQUENCE [LARGE SCALE GENOMIC DNA]</scope>
    <source>
        <strain evidence="6">JSM 076093</strain>
    </source>
</reference>